<dbReference type="EC" id="3.4.23.-" evidence="5"/>
<organism evidence="5 6">
    <name type="scientific">Agrobacterium radiobacter</name>
    <dbReference type="NCBI Taxonomy" id="362"/>
    <lineage>
        <taxon>Bacteria</taxon>
        <taxon>Pseudomonadati</taxon>
        <taxon>Pseudomonadota</taxon>
        <taxon>Alphaproteobacteria</taxon>
        <taxon>Hyphomicrobiales</taxon>
        <taxon>Rhizobiaceae</taxon>
        <taxon>Rhizobium/Agrobacterium group</taxon>
        <taxon>Agrobacterium</taxon>
        <taxon>Agrobacterium tumefaciens complex</taxon>
    </lineage>
</organism>
<dbReference type="InterPro" id="IPR014032">
    <property type="entry name" value="Peptidase_A24A_bac"/>
</dbReference>
<dbReference type="Pfam" id="PF01478">
    <property type="entry name" value="Peptidase_A24"/>
    <property type="match status" value="1"/>
</dbReference>
<name>A0ABD5LTE4_AGRRD</name>
<dbReference type="Proteomes" id="UP001438189">
    <property type="component" value="Unassembled WGS sequence"/>
</dbReference>
<dbReference type="AlphaFoldDB" id="A0ABD5LTE4"/>
<feature type="transmembrane region" description="Helical" evidence="3">
    <location>
        <begin position="118"/>
        <end position="140"/>
    </location>
</feature>
<dbReference type="PANTHER" id="PTHR30487:SF0">
    <property type="entry name" value="PREPILIN LEADER PEPTIDASE_N-METHYLTRANSFERASE-RELATED"/>
    <property type="match status" value="1"/>
</dbReference>
<proteinExistence type="inferred from homology"/>
<dbReference type="EMBL" id="JBETME010000021">
    <property type="protein sequence ID" value="MES4993805.1"/>
    <property type="molecule type" value="Genomic_DNA"/>
</dbReference>
<sequence>MICYSDFRWLIIPNIVNATIFFCGLFAQASDGWRSVAWAIVFASSVGLLMWYIRYAHFKMTGRVGLGFGDVKLAAAAAAWFSPWMFPFFLFLSSALALLFVIVTSLQRPTIRTRKIPFGPFLAASLILTWTLEPFILPIIGPST</sequence>
<dbReference type="GO" id="GO:0016787">
    <property type="term" value="F:hydrolase activity"/>
    <property type="evidence" value="ECO:0007669"/>
    <property type="project" value="UniProtKB-KW"/>
</dbReference>
<dbReference type="PANTHER" id="PTHR30487">
    <property type="entry name" value="TYPE 4 PREPILIN-LIKE PROTEINS LEADER PEPTIDE-PROCESSING ENZYME"/>
    <property type="match status" value="1"/>
</dbReference>
<evidence type="ECO:0000256" key="1">
    <source>
        <dbReference type="ARBA" id="ARBA00005801"/>
    </source>
</evidence>
<evidence type="ECO:0000256" key="3">
    <source>
        <dbReference type="SAM" id="Phobius"/>
    </source>
</evidence>
<feature type="transmembrane region" description="Helical" evidence="3">
    <location>
        <begin position="88"/>
        <end position="106"/>
    </location>
</feature>
<accession>A0ABD5LTE4</accession>
<evidence type="ECO:0000256" key="2">
    <source>
        <dbReference type="RuleBase" id="RU003793"/>
    </source>
</evidence>
<protein>
    <submittedName>
        <fullName evidence="5">A24 family peptidase</fullName>
        <ecNumber evidence="5">3.4.23.-</ecNumber>
    </submittedName>
</protein>
<keyword evidence="5" id="KW-0378">Hydrolase</keyword>
<comment type="similarity">
    <text evidence="1 2">Belongs to the peptidase A24 family.</text>
</comment>
<dbReference type="RefSeq" id="WP_353574747.1">
    <property type="nucleotide sequence ID" value="NZ_JBETME010000021.1"/>
</dbReference>
<dbReference type="Gene3D" id="1.20.120.1220">
    <property type="match status" value="1"/>
</dbReference>
<evidence type="ECO:0000313" key="6">
    <source>
        <dbReference type="Proteomes" id="UP001438189"/>
    </source>
</evidence>
<keyword evidence="3" id="KW-0812">Transmembrane</keyword>
<feature type="transmembrane region" description="Helical" evidence="3">
    <location>
        <begin position="7"/>
        <end position="29"/>
    </location>
</feature>
<dbReference type="PRINTS" id="PR00864">
    <property type="entry name" value="PREPILNPTASE"/>
</dbReference>
<feature type="transmembrane region" description="Helical" evidence="3">
    <location>
        <begin position="35"/>
        <end position="52"/>
    </location>
</feature>
<dbReference type="InterPro" id="IPR000045">
    <property type="entry name" value="Prepilin_IV_endopep_pep"/>
</dbReference>
<dbReference type="InterPro" id="IPR050882">
    <property type="entry name" value="Prepilin_peptidase/N-MTase"/>
</dbReference>
<comment type="caution">
    <text evidence="5">The sequence shown here is derived from an EMBL/GenBank/DDBJ whole genome shotgun (WGS) entry which is preliminary data.</text>
</comment>
<reference evidence="5 6" key="1">
    <citation type="submission" date="2024-06" db="EMBL/GenBank/DDBJ databases">
        <title>Genome sequencing of Agrobacterium spp. from tobacco in Serbia.</title>
        <authorList>
            <person name="Ilicic R.J."/>
            <person name="Studholme D.J."/>
            <person name="Jelusic A."/>
            <person name="Barac G."/>
            <person name="Bagi F."/>
            <person name="Popovic Milovanovic T."/>
        </authorList>
    </citation>
    <scope>NUCLEOTIDE SEQUENCE [LARGE SCALE GENOMIC DNA]</scope>
    <source>
        <strain evidence="5 6">DA1</strain>
    </source>
</reference>
<feature type="domain" description="Prepilin type IV endopeptidase peptidase" evidence="4">
    <location>
        <begin position="2"/>
        <end position="102"/>
    </location>
</feature>
<keyword evidence="3" id="KW-0472">Membrane</keyword>
<gene>
    <name evidence="5" type="ORF">ABVB70_26290</name>
</gene>
<evidence type="ECO:0000313" key="5">
    <source>
        <dbReference type="EMBL" id="MES4993805.1"/>
    </source>
</evidence>
<evidence type="ECO:0000259" key="4">
    <source>
        <dbReference type="Pfam" id="PF01478"/>
    </source>
</evidence>
<keyword evidence="3" id="KW-1133">Transmembrane helix</keyword>